<evidence type="ECO:0000313" key="2">
    <source>
        <dbReference type="Proteomes" id="UP000324351"/>
    </source>
</evidence>
<dbReference type="Proteomes" id="UP000324351">
    <property type="component" value="Unassembled WGS sequence"/>
</dbReference>
<proteinExistence type="predicted"/>
<comment type="caution">
    <text evidence="1">The sequence shown here is derived from an EMBL/GenBank/DDBJ whole genome shotgun (WGS) entry which is preliminary data.</text>
</comment>
<dbReference type="AlphaFoldDB" id="A0A5B1LTW0"/>
<reference evidence="1 2" key="1">
    <citation type="submission" date="2019-09" db="EMBL/GenBank/DDBJ databases">
        <title>Nocardioides panacisoli sp. nov., isolated from the soil of a ginseng field.</title>
        <authorList>
            <person name="Cho C."/>
        </authorList>
    </citation>
    <scope>NUCLEOTIDE SEQUENCE [LARGE SCALE GENOMIC DNA]</scope>
    <source>
        <strain evidence="1 2">BN140041</strain>
    </source>
</reference>
<accession>A0A5B1LTW0</accession>
<name>A0A5B1LTW0_9ACTN</name>
<reference evidence="1 2" key="2">
    <citation type="submission" date="2019-09" db="EMBL/GenBank/DDBJ databases">
        <authorList>
            <person name="Jin C."/>
        </authorList>
    </citation>
    <scope>NUCLEOTIDE SEQUENCE [LARGE SCALE GENOMIC DNA]</scope>
    <source>
        <strain evidence="1 2">BN140041</strain>
    </source>
</reference>
<protein>
    <submittedName>
        <fullName evidence="1">Uncharacterized protein</fullName>
    </submittedName>
</protein>
<evidence type="ECO:0000313" key="1">
    <source>
        <dbReference type="EMBL" id="KAA1424325.1"/>
    </source>
</evidence>
<gene>
    <name evidence="1" type="ORF">F0U47_19010</name>
</gene>
<dbReference type="EMBL" id="VUJW01000012">
    <property type="protein sequence ID" value="KAA1424325.1"/>
    <property type="molecule type" value="Genomic_DNA"/>
</dbReference>
<dbReference type="RefSeq" id="WP_149752056.1">
    <property type="nucleotide sequence ID" value="NZ_VUJW01000012.1"/>
</dbReference>
<organism evidence="1 2">
    <name type="scientific">Nocardioides antri</name>
    <dbReference type="NCBI Taxonomy" id="2607659"/>
    <lineage>
        <taxon>Bacteria</taxon>
        <taxon>Bacillati</taxon>
        <taxon>Actinomycetota</taxon>
        <taxon>Actinomycetes</taxon>
        <taxon>Propionibacteriales</taxon>
        <taxon>Nocardioidaceae</taxon>
        <taxon>Nocardioides</taxon>
    </lineage>
</organism>
<keyword evidence="2" id="KW-1185">Reference proteome</keyword>
<sequence>MTYHDLIEQKYGKWYSLTKAVLYSYSKMLNERDEADVDRLVPHIAKLLNVAGGGNLLHKTGLVVKNPDGKRGLYRLDLEVAEAWLRGEGLVQRGIYIQSDPRIEHEQGVLEDEVDADEVAAKPDQEFPYEIGDSE</sequence>